<sequence length="399" mass="42717">MNKRIKNVDNLDFAGKKALVRVDFNVPLDEHLNVSDGTRISAAIPTIEKILKDGGSVILMSHLGRPKDGPTDKFSLKHVVNELQKLSGTKVKFAPDCIGQEAVQLAEGLQPGEILLLENLRFYKEEEKGDEVFAKKLADLGDVYVNDAFGTAHRAHASTAVIAKFFDTKVSGYLLQSELENADKVMENPERPYTAIMGGAKITDKILIIERLLDKVDNLIIGGGMSYTFAKAKGGSIGDSLCEMDKLDYVLELMEKAKLKGVNLILPVDTVISKAFANDAEQGMAVSGEIPDGWMGLDIGPETRKQFAEVVKNSKTILWNGPMGVFEMSSFVHGTVAIAEAVAAATEGGAFSLIGGGDSAAAVNKFGFTDKVSYVSTGGGALLEHMEGKVLPGVAALEP</sequence>
<proteinExistence type="inferred from homology"/>
<dbReference type="PANTHER" id="PTHR11406">
    <property type="entry name" value="PHOSPHOGLYCERATE KINASE"/>
    <property type="match status" value="1"/>
</dbReference>
<dbReference type="InterPro" id="IPR001576">
    <property type="entry name" value="Phosphoglycerate_kinase"/>
</dbReference>
<dbReference type="Gene3D" id="3.40.50.1260">
    <property type="entry name" value="Phosphoglycerate kinase, N-terminal domain"/>
    <property type="match status" value="2"/>
</dbReference>
<feature type="binding site" evidence="8">
    <location>
        <position position="121"/>
    </location>
    <ligand>
        <name>substrate</name>
    </ligand>
</feature>
<name>A0ABS9US99_9BACT</name>
<keyword evidence="5 8" id="KW-0547">Nucleotide-binding</keyword>
<dbReference type="Pfam" id="PF00162">
    <property type="entry name" value="PGK"/>
    <property type="match status" value="1"/>
</dbReference>
<dbReference type="SUPFAM" id="SSF53748">
    <property type="entry name" value="Phosphoglycerate kinase"/>
    <property type="match status" value="1"/>
</dbReference>
<feature type="binding site" evidence="8">
    <location>
        <position position="39"/>
    </location>
    <ligand>
        <name>substrate</name>
    </ligand>
</feature>
<feature type="binding site" evidence="8">
    <location>
        <begin position="23"/>
        <end position="25"/>
    </location>
    <ligand>
        <name>substrate</name>
    </ligand>
</feature>
<feature type="binding site" evidence="8">
    <location>
        <position position="205"/>
    </location>
    <ligand>
        <name>ATP</name>
        <dbReference type="ChEBI" id="CHEBI:30616"/>
    </ligand>
</feature>
<dbReference type="InterPro" id="IPR036043">
    <property type="entry name" value="Phosphoglycerate_kinase_sf"/>
</dbReference>
<evidence type="ECO:0000256" key="3">
    <source>
        <dbReference type="ARBA" id="ARBA00013061"/>
    </source>
</evidence>
<evidence type="ECO:0000256" key="4">
    <source>
        <dbReference type="ARBA" id="ARBA00022679"/>
    </source>
</evidence>
<dbReference type="RefSeq" id="WP_241275799.1">
    <property type="nucleotide sequence ID" value="NZ_JAKZGS010000014.1"/>
</dbReference>
<dbReference type="EMBL" id="JAKZGS010000014">
    <property type="protein sequence ID" value="MCH7399300.1"/>
    <property type="molecule type" value="Genomic_DNA"/>
</dbReference>
<comment type="pathway">
    <text evidence="8">Carbohydrate degradation; glycolysis; pyruvate from D-glyceraldehyde 3-phosphate: step 2/5.</text>
</comment>
<feature type="binding site" evidence="8">
    <location>
        <position position="296"/>
    </location>
    <ligand>
        <name>ATP</name>
        <dbReference type="ChEBI" id="CHEBI:30616"/>
    </ligand>
</feature>
<keyword evidence="11" id="KW-1185">Reference proteome</keyword>
<keyword evidence="8" id="KW-0324">Glycolysis</keyword>
<evidence type="ECO:0000256" key="8">
    <source>
        <dbReference type="HAMAP-Rule" id="MF_00145"/>
    </source>
</evidence>
<evidence type="ECO:0000313" key="11">
    <source>
        <dbReference type="Proteomes" id="UP001165488"/>
    </source>
</evidence>
<dbReference type="PRINTS" id="PR00477">
    <property type="entry name" value="PHGLYCKINASE"/>
</dbReference>
<dbReference type="CDD" id="cd00318">
    <property type="entry name" value="Phosphoglycerate_kinase"/>
    <property type="match status" value="1"/>
</dbReference>
<dbReference type="GO" id="GO:0016301">
    <property type="term" value="F:kinase activity"/>
    <property type="evidence" value="ECO:0007669"/>
    <property type="project" value="UniProtKB-KW"/>
</dbReference>
<evidence type="ECO:0000256" key="5">
    <source>
        <dbReference type="ARBA" id="ARBA00022741"/>
    </source>
</evidence>
<evidence type="ECO:0000256" key="9">
    <source>
        <dbReference type="RuleBase" id="RU000532"/>
    </source>
</evidence>
<reference evidence="10" key="1">
    <citation type="submission" date="2022-03" db="EMBL/GenBank/DDBJ databases">
        <title>De novo assembled genomes of Belliella spp. (Cyclobacteriaceae) strains.</title>
        <authorList>
            <person name="Szabo A."/>
            <person name="Korponai K."/>
            <person name="Felfoldi T."/>
        </authorList>
    </citation>
    <scope>NUCLEOTIDE SEQUENCE</scope>
    <source>
        <strain evidence="10">DSM 107340</strain>
    </source>
</reference>
<comment type="subcellular location">
    <subcellularLocation>
        <location evidence="8">Cytoplasm</location>
    </subcellularLocation>
</comment>
<evidence type="ECO:0000256" key="7">
    <source>
        <dbReference type="ARBA" id="ARBA00022840"/>
    </source>
</evidence>
<evidence type="ECO:0000256" key="1">
    <source>
        <dbReference type="ARBA" id="ARBA00000642"/>
    </source>
</evidence>
<dbReference type="PANTHER" id="PTHR11406:SF23">
    <property type="entry name" value="PHOSPHOGLYCERATE KINASE 1, CHLOROPLASTIC-RELATED"/>
    <property type="match status" value="1"/>
</dbReference>
<comment type="subunit">
    <text evidence="8">Monomer.</text>
</comment>
<dbReference type="Proteomes" id="UP001165488">
    <property type="component" value="Unassembled WGS sequence"/>
</dbReference>
<gene>
    <name evidence="8" type="primary">pgk</name>
    <name evidence="10" type="ORF">MM236_14965</name>
</gene>
<comment type="similarity">
    <text evidence="2 8 9">Belongs to the phosphoglycerate kinase family.</text>
</comment>
<dbReference type="EC" id="2.7.2.3" evidence="3 8"/>
<evidence type="ECO:0000313" key="10">
    <source>
        <dbReference type="EMBL" id="MCH7399300.1"/>
    </source>
</evidence>
<dbReference type="HAMAP" id="MF_00145">
    <property type="entry name" value="Phosphoglyc_kinase"/>
    <property type="match status" value="1"/>
</dbReference>
<feature type="binding site" evidence="8">
    <location>
        <position position="327"/>
    </location>
    <ligand>
        <name>ATP</name>
        <dbReference type="ChEBI" id="CHEBI:30616"/>
    </ligand>
</feature>
<feature type="binding site" evidence="8">
    <location>
        <begin position="62"/>
        <end position="65"/>
    </location>
    <ligand>
        <name>substrate</name>
    </ligand>
</feature>
<protein>
    <recommendedName>
        <fullName evidence="3 8">Phosphoglycerate kinase</fullName>
        <ecNumber evidence="3 8">2.7.2.3</ecNumber>
    </recommendedName>
</protein>
<evidence type="ECO:0000256" key="6">
    <source>
        <dbReference type="ARBA" id="ARBA00022777"/>
    </source>
</evidence>
<keyword evidence="4 8" id="KW-0808">Transferase</keyword>
<comment type="caution">
    <text evidence="10">The sequence shown here is derived from an EMBL/GenBank/DDBJ whole genome shotgun (WGS) entry which is preliminary data.</text>
</comment>
<accession>A0ABS9US99</accession>
<comment type="catalytic activity">
    <reaction evidence="1 8 9">
        <text>(2R)-3-phosphoglycerate + ATP = (2R)-3-phospho-glyceroyl phosphate + ADP</text>
        <dbReference type="Rhea" id="RHEA:14801"/>
        <dbReference type="ChEBI" id="CHEBI:30616"/>
        <dbReference type="ChEBI" id="CHEBI:57604"/>
        <dbReference type="ChEBI" id="CHEBI:58272"/>
        <dbReference type="ChEBI" id="CHEBI:456216"/>
        <dbReference type="EC" id="2.7.2.3"/>
    </reaction>
</comment>
<dbReference type="InterPro" id="IPR015824">
    <property type="entry name" value="Phosphoglycerate_kinase_N"/>
</dbReference>
<evidence type="ECO:0000256" key="2">
    <source>
        <dbReference type="ARBA" id="ARBA00008982"/>
    </source>
</evidence>
<organism evidence="10 11">
    <name type="scientific">Belliella calami</name>
    <dbReference type="NCBI Taxonomy" id="2923436"/>
    <lineage>
        <taxon>Bacteria</taxon>
        <taxon>Pseudomonadati</taxon>
        <taxon>Bacteroidota</taxon>
        <taxon>Cytophagia</taxon>
        <taxon>Cytophagales</taxon>
        <taxon>Cyclobacteriaceae</taxon>
        <taxon>Belliella</taxon>
    </lineage>
</organism>
<dbReference type="PIRSF" id="PIRSF000724">
    <property type="entry name" value="Pgk"/>
    <property type="match status" value="1"/>
</dbReference>
<keyword evidence="8" id="KW-0963">Cytoplasm</keyword>
<feature type="binding site" evidence="8">
    <location>
        <begin position="356"/>
        <end position="359"/>
    </location>
    <ligand>
        <name>ATP</name>
        <dbReference type="ChEBI" id="CHEBI:30616"/>
    </ligand>
</feature>
<feature type="binding site" evidence="8">
    <location>
        <position position="154"/>
    </location>
    <ligand>
        <name>substrate</name>
    </ligand>
</feature>
<keyword evidence="6 8" id="KW-0418">Kinase</keyword>
<keyword evidence="7 8" id="KW-0067">ATP-binding</keyword>